<organism evidence="2 3">
    <name type="scientific">Actinocrispum wychmicini</name>
    <dbReference type="NCBI Taxonomy" id="1213861"/>
    <lineage>
        <taxon>Bacteria</taxon>
        <taxon>Bacillati</taxon>
        <taxon>Actinomycetota</taxon>
        <taxon>Actinomycetes</taxon>
        <taxon>Pseudonocardiales</taxon>
        <taxon>Pseudonocardiaceae</taxon>
        <taxon>Actinocrispum</taxon>
    </lineage>
</organism>
<comment type="caution">
    <text evidence="2">The sequence shown here is derived from an EMBL/GenBank/DDBJ whole genome shotgun (WGS) entry which is preliminary data.</text>
</comment>
<dbReference type="RefSeq" id="WP_132125670.1">
    <property type="nucleotide sequence ID" value="NZ_SLWS01000017.1"/>
</dbReference>
<evidence type="ECO:0000259" key="1">
    <source>
        <dbReference type="PROSITE" id="PS50921"/>
    </source>
</evidence>
<dbReference type="SMART" id="SM01012">
    <property type="entry name" value="ANTAR"/>
    <property type="match status" value="1"/>
</dbReference>
<dbReference type="GO" id="GO:0003723">
    <property type="term" value="F:RNA binding"/>
    <property type="evidence" value="ECO:0007669"/>
    <property type="project" value="InterPro"/>
</dbReference>
<dbReference type="InterPro" id="IPR036388">
    <property type="entry name" value="WH-like_DNA-bd_sf"/>
</dbReference>
<dbReference type="InterPro" id="IPR005561">
    <property type="entry name" value="ANTAR"/>
</dbReference>
<sequence>MEPSQVRLEDLMADILAAMAQDMPWLLGADITAYRQDTPIVFATYGVGAAVQEVQQHYQTGPTRDAAITNGPVTCDDLWNDRRWRRLDLTQACVLHPQHSRVLQKVRRVAALPGLQDDTGLVVISAYLGEASTDEALDILTRYERLVTADVAVLSTVSGTDQRTSRVLAALHRRNMVEQAKGVIMAACRTDPVMAWLLLQDASRRSHTTLQALAGELLKQVQDDPGETAKSATGQAARDLWSALRHIHTSTEG</sequence>
<keyword evidence="3" id="KW-1185">Reference proteome</keyword>
<feature type="domain" description="ANTAR" evidence="1">
    <location>
        <begin position="157"/>
        <end position="218"/>
    </location>
</feature>
<dbReference type="Pfam" id="PF03861">
    <property type="entry name" value="ANTAR"/>
    <property type="match status" value="1"/>
</dbReference>
<dbReference type="EMBL" id="SLWS01000017">
    <property type="protein sequence ID" value="TCO47378.1"/>
    <property type="molecule type" value="Genomic_DNA"/>
</dbReference>
<accession>A0A4R2ITA6</accession>
<reference evidence="2 3" key="1">
    <citation type="submission" date="2019-03" db="EMBL/GenBank/DDBJ databases">
        <title>Genomic Encyclopedia of Type Strains, Phase IV (KMG-IV): sequencing the most valuable type-strain genomes for metagenomic binning, comparative biology and taxonomic classification.</title>
        <authorList>
            <person name="Goeker M."/>
        </authorList>
    </citation>
    <scope>NUCLEOTIDE SEQUENCE [LARGE SCALE GENOMIC DNA]</scope>
    <source>
        <strain evidence="2 3">DSM 45934</strain>
    </source>
</reference>
<dbReference type="AlphaFoldDB" id="A0A4R2ITA6"/>
<evidence type="ECO:0000313" key="2">
    <source>
        <dbReference type="EMBL" id="TCO47378.1"/>
    </source>
</evidence>
<dbReference type="OrthoDB" id="4946329at2"/>
<dbReference type="PROSITE" id="PS50921">
    <property type="entry name" value="ANTAR"/>
    <property type="match status" value="1"/>
</dbReference>
<name>A0A4R2ITA6_9PSEU</name>
<dbReference type="Gene3D" id="1.10.10.10">
    <property type="entry name" value="Winged helix-like DNA-binding domain superfamily/Winged helix DNA-binding domain"/>
    <property type="match status" value="1"/>
</dbReference>
<proteinExistence type="predicted"/>
<dbReference type="Proteomes" id="UP000295680">
    <property type="component" value="Unassembled WGS sequence"/>
</dbReference>
<protein>
    <submittedName>
        <fullName evidence="2">ANTAR domain-containing protein</fullName>
    </submittedName>
</protein>
<evidence type="ECO:0000313" key="3">
    <source>
        <dbReference type="Proteomes" id="UP000295680"/>
    </source>
</evidence>
<gene>
    <name evidence="2" type="ORF">EV192_117118</name>
</gene>